<reference evidence="1" key="2">
    <citation type="submission" date="2020-09" db="EMBL/GenBank/DDBJ databases">
        <authorList>
            <person name="Sun Q."/>
            <person name="Ohkuma M."/>
        </authorList>
    </citation>
    <scope>NUCLEOTIDE SEQUENCE</scope>
    <source>
        <strain evidence="1">JCM 5069</strain>
    </source>
</reference>
<protein>
    <recommendedName>
        <fullName evidence="3">Cysteinyl-tRNA synthetase</fullName>
    </recommendedName>
</protein>
<dbReference type="EMBL" id="BNCD01000014">
    <property type="protein sequence ID" value="GHH83587.1"/>
    <property type="molecule type" value="Genomic_DNA"/>
</dbReference>
<organism evidence="1 2">
    <name type="scientific">Streptomyces sulfonofaciens</name>
    <dbReference type="NCBI Taxonomy" id="68272"/>
    <lineage>
        <taxon>Bacteria</taxon>
        <taxon>Bacillati</taxon>
        <taxon>Actinomycetota</taxon>
        <taxon>Actinomycetes</taxon>
        <taxon>Kitasatosporales</taxon>
        <taxon>Streptomycetaceae</taxon>
        <taxon>Streptomyces</taxon>
    </lineage>
</organism>
<dbReference type="Gene3D" id="1.20.120.640">
    <property type="entry name" value="Anticodon-binding domain of a subclass of class I aminoacyl-tRNA synthetases"/>
    <property type="match status" value="1"/>
</dbReference>
<gene>
    <name evidence="1" type="ORF">GCM10018793_46040</name>
</gene>
<keyword evidence="2" id="KW-1185">Reference proteome</keyword>
<reference evidence="1" key="1">
    <citation type="journal article" date="2014" name="Int. J. Syst. Evol. Microbiol.">
        <title>Complete genome sequence of Corynebacterium casei LMG S-19264T (=DSM 44701T), isolated from a smear-ripened cheese.</title>
        <authorList>
            <consortium name="US DOE Joint Genome Institute (JGI-PGF)"/>
            <person name="Walter F."/>
            <person name="Albersmeier A."/>
            <person name="Kalinowski J."/>
            <person name="Ruckert C."/>
        </authorList>
    </citation>
    <scope>NUCLEOTIDE SEQUENCE</scope>
    <source>
        <strain evidence="1">JCM 5069</strain>
    </source>
</reference>
<name>A0A919GEW4_9ACTN</name>
<accession>A0A919GEW4</accession>
<dbReference type="Proteomes" id="UP000603708">
    <property type="component" value="Unassembled WGS sequence"/>
</dbReference>
<dbReference type="RefSeq" id="WP_189935040.1">
    <property type="nucleotide sequence ID" value="NZ_BNCD01000014.1"/>
</dbReference>
<evidence type="ECO:0000313" key="2">
    <source>
        <dbReference type="Proteomes" id="UP000603708"/>
    </source>
</evidence>
<evidence type="ECO:0000313" key="1">
    <source>
        <dbReference type="EMBL" id="GHH83587.1"/>
    </source>
</evidence>
<sequence>MVTITDARSGRRRPVGSARHGLIRICEHLALPDGAPGIADMRVIVVGDVLLRAVERGGRQAALVWSVPEGAPAAAPAGFHRLVAALGAHPPSDIVPEPGVEAALGGAPDVRVGPAPRPDGAPDAWLRTGPVTAPALAPPEEEGKDLLALRLALLALPHADPASLPPDSLAAADRQLRRWRALTARWADSPSRPVPAGLRRQADACVADGLDTPAVLDLMGAVARGDELPDGAKFEAFALLDGVLGLELARDVGRGVPTGDPAD</sequence>
<comment type="caution">
    <text evidence="1">The sequence shown here is derived from an EMBL/GenBank/DDBJ whole genome shotgun (WGS) entry which is preliminary data.</text>
</comment>
<dbReference type="AlphaFoldDB" id="A0A919GEW4"/>
<proteinExistence type="predicted"/>
<evidence type="ECO:0008006" key="3">
    <source>
        <dbReference type="Google" id="ProtNLM"/>
    </source>
</evidence>